<organism evidence="2 3">
    <name type="scientific">Algibacter agarivorans</name>
    <dbReference type="NCBI Taxonomy" id="1109741"/>
    <lineage>
        <taxon>Bacteria</taxon>
        <taxon>Pseudomonadati</taxon>
        <taxon>Bacteroidota</taxon>
        <taxon>Flavobacteriia</taxon>
        <taxon>Flavobacteriales</taxon>
        <taxon>Flavobacteriaceae</taxon>
        <taxon>Algibacter</taxon>
    </lineage>
</organism>
<dbReference type="Proteomes" id="UP001501302">
    <property type="component" value="Unassembled WGS sequence"/>
</dbReference>
<name>A0ABP9GNG6_9FLAO</name>
<feature type="domain" description="Carbohydrate esterase 2 N-terminal" evidence="1">
    <location>
        <begin position="44"/>
        <end position="149"/>
    </location>
</feature>
<accession>A0ABP9GNG6</accession>
<dbReference type="CDD" id="cd01831">
    <property type="entry name" value="Endoglucanase_E_like"/>
    <property type="match status" value="1"/>
</dbReference>
<dbReference type="EMBL" id="BAABJJ010000034">
    <property type="protein sequence ID" value="GAA4948424.1"/>
    <property type="molecule type" value="Genomic_DNA"/>
</dbReference>
<dbReference type="InterPro" id="IPR037461">
    <property type="entry name" value="CtCE2-like_dom"/>
</dbReference>
<protein>
    <submittedName>
        <fullName evidence="2">SGNH/GDSL hydrolase family protein</fullName>
    </submittedName>
</protein>
<dbReference type="RefSeq" id="WP_345192139.1">
    <property type="nucleotide sequence ID" value="NZ_BAABJJ010000034.1"/>
</dbReference>
<proteinExistence type="predicted"/>
<dbReference type="Gene3D" id="2.60.120.260">
    <property type="entry name" value="Galactose-binding domain-like"/>
    <property type="match status" value="1"/>
</dbReference>
<keyword evidence="3" id="KW-1185">Reference proteome</keyword>
<sequence length="370" mass="42638">MKPTKHNFILFSWGILVLLLCCKKTHKFATTPLDVNYSNHEITYSGRIDSSNQESVKLYWPGSSISLNFEGQSINALLKDSKGDSYYNVILDNDSIFILRPDTLKSYHTLAQNLKKGKHTIEIFKRTEPHYGVTNFYSFKIEGDGKILEKSPKKKRKIEFYGNSITSGYAVEDMSGADSPDGTYTNNYLSYSAITARYFDAEYRAICKTGIGIMVSWHNIIMPEMYDRLNPHDPHTKWDFSLYQPDVAVVNLFQNDSWLFRLPENENFKKRFGEKAPSENNIINAYKDFVSKIRAHYPNADIICILGNMDVTKKDSKWPRYVETAVSQLKDPKIFTYFAPYKNTGNHPSIKEQQAIADGLIDFIEQKIDW</sequence>
<dbReference type="Pfam" id="PF17996">
    <property type="entry name" value="CE2_N"/>
    <property type="match status" value="1"/>
</dbReference>
<dbReference type="PANTHER" id="PTHR37834:SF2">
    <property type="entry name" value="ESTERASE, SGNH HYDROLASE-TYPE"/>
    <property type="match status" value="1"/>
</dbReference>
<reference evidence="3" key="1">
    <citation type="journal article" date="2019" name="Int. J. Syst. Evol. Microbiol.">
        <title>The Global Catalogue of Microorganisms (GCM) 10K type strain sequencing project: providing services to taxonomists for standard genome sequencing and annotation.</title>
        <authorList>
            <consortium name="The Broad Institute Genomics Platform"/>
            <consortium name="The Broad Institute Genome Sequencing Center for Infectious Disease"/>
            <person name="Wu L."/>
            <person name="Ma J."/>
        </authorList>
    </citation>
    <scope>NUCLEOTIDE SEQUENCE [LARGE SCALE GENOMIC DNA]</scope>
    <source>
        <strain evidence="3">JCM 18285</strain>
    </source>
</reference>
<evidence type="ECO:0000313" key="3">
    <source>
        <dbReference type="Proteomes" id="UP001501302"/>
    </source>
</evidence>
<dbReference type="Gene3D" id="3.40.50.1110">
    <property type="entry name" value="SGNH hydrolase"/>
    <property type="match status" value="1"/>
</dbReference>
<evidence type="ECO:0000313" key="2">
    <source>
        <dbReference type="EMBL" id="GAA4948424.1"/>
    </source>
</evidence>
<dbReference type="GO" id="GO:0016787">
    <property type="term" value="F:hydrolase activity"/>
    <property type="evidence" value="ECO:0007669"/>
    <property type="project" value="UniProtKB-KW"/>
</dbReference>
<dbReference type="InterPro" id="IPR052762">
    <property type="entry name" value="PCW_deacetylase/CE"/>
</dbReference>
<comment type="caution">
    <text evidence="2">The sequence shown here is derived from an EMBL/GenBank/DDBJ whole genome shotgun (WGS) entry which is preliminary data.</text>
</comment>
<evidence type="ECO:0000259" key="1">
    <source>
        <dbReference type="Pfam" id="PF17996"/>
    </source>
</evidence>
<dbReference type="SUPFAM" id="SSF52266">
    <property type="entry name" value="SGNH hydrolase"/>
    <property type="match status" value="1"/>
</dbReference>
<keyword evidence="2" id="KW-0378">Hydrolase</keyword>
<gene>
    <name evidence="2" type="ORF">GCM10023314_22160</name>
</gene>
<dbReference type="InterPro" id="IPR036514">
    <property type="entry name" value="SGNH_hydro_sf"/>
</dbReference>
<dbReference type="InterPro" id="IPR040794">
    <property type="entry name" value="CE2_N"/>
</dbReference>
<dbReference type="PANTHER" id="PTHR37834">
    <property type="entry name" value="GDSL-LIKE LIPASE/ACYLHYDROLASE DOMAIN PROTEIN (AFU_ORTHOLOGUE AFUA_2G00620)"/>
    <property type="match status" value="1"/>
</dbReference>